<dbReference type="Proteomes" id="UP000189796">
    <property type="component" value="Chromosome I"/>
</dbReference>
<gene>
    <name evidence="1" type="ORF">SAMN05443248_7745</name>
</gene>
<dbReference type="AlphaFoldDB" id="A0A1M5XYS6"/>
<name>A0A1M5XYS6_9BRAD</name>
<protein>
    <submittedName>
        <fullName evidence="1">Uncharacterized protein</fullName>
    </submittedName>
</protein>
<evidence type="ECO:0000313" key="2">
    <source>
        <dbReference type="Proteomes" id="UP000189796"/>
    </source>
</evidence>
<evidence type="ECO:0000313" key="1">
    <source>
        <dbReference type="EMBL" id="SHI04961.1"/>
    </source>
</evidence>
<dbReference type="EMBL" id="LT670817">
    <property type="protein sequence ID" value="SHI04961.1"/>
    <property type="molecule type" value="Genomic_DNA"/>
</dbReference>
<sequence length="106" mass="11800">MRYVSCPTAAINAPVDVVWVLIEPAAWGSVFDVRVGSIDPPGPAIVGQNISGETGLRIFHLKLTFRMIEIDPRQHRLCPDVHLPFGMGNIRETPDSEILQIQNLRQ</sequence>
<accession>A0A1M5XYS6</accession>
<organism evidence="1 2">
    <name type="scientific">Bradyrhizobium erythrophlei</name>
    <dbReference type="NCBI Taxonomy" id="1437360"/>
    <lineage>
        <taxon>Bacteria</taxon>
        <taxon>Pseudomonadati</taxon>
        <taxon>Pseudomonadota</taxon>
        <taxon>Alphaproteobacteria</taxon>
        <taxon>Hyphomicrobiales</taxon>
        <taxon>Nitrobacteraceae</taxon>
        <taxon>Bradyrhizobium</taxon>
    </lineage>
</organism>
<reference evidence="1 2" key="1">
    <citation type="submission" date="2016-11" db="EMBL/GenBank/DDBJ databases">
        <authorList>
            <person name="Jaros S."/>
            <person name="Januszkiewicz K."/>
            <person name="Wedrychowicz H."/>
        </authorList>
    </citation>
    <scope>NUCLEOTIDE SEQUENCE [LARGE SCALE GENOMIC DNA]</scope>
    <source>
        <strain evidence="1 2">GAS138</strain>
    </source>
</reference>
<proteinExistence type="predicted"/>